<gene>
    <name evidence="1" type="primary">YUC10_8</name>
    <name evidence="1" type="ORF">CFP56_030556</name>
</gene>
<protein>
    <submittedName>
        <fullName evidence="1">Indole-3-pyruvate monooxygenase yucca10</fullName>
    </submittedName>
</protein>
<reference evidence="1 2" key="1">
    <citation type="journal article" date="2018" name="Sci. Data">
        <title>The draft genome sequence of cork oak.</title>
        <authorList>
            <person name="Ramos A.M."/>
            <person name="Usie A."/>
            <person name="Barbosa P."/>
            <person name="Barros P.M."/>
            <person name="Capote T."/>
            <person name="Chaves I."/>
            <person name="Simoes F."/>
            <person name="Abreu I."/>
            <person name="Carrasquinho I."/>
            <person name="Faro C."/>
            <person name="Guimaraes J.B."/>
            <person name="Mendonca D."/>
            <person name="Nobrega F."/>
            <person name="Rodrigues L."/>
            <person name="Saibo N.J.M."/>
            <person name="Varela M.C."/>
            <person name="Egas C."/>
            <person name="Matos J."/>
            <person name="Miguel C.M."/>
            <person name="Oliveira M.M."/>
            <person name="Ricardo C.P."/>
            <person name="Goncalves S."/>
        </authorList>
    </citation>
    <scope>NUCLEOTIDE SEQUENCE [LARGE SCALE GENOMIC DNA]</scope>
    <source>
        <strain evidence="2">cv. HL8</strain>
    </source>
</reference>
<name>A0AAW0JM11_QUESU</name>
<proteinExistence type="predicted"/>
<evidence type="ECO:0000313" key="2">
    <source>
        <dbReference type="Proteomes" id="UP000237347"/>
    </source>
</evidence>
<evidence type="ECO:0000313" key="1">
    <source>
        <dbReference type="EMBL" id="KAK7828078.1"/>
    </source>
</evidence>
<keyword evidence="2" id="KW-1185">Reference proteome</keyword>
<comment type="caution">
    <text evidence="1">The sequence shown here is derived from an EMBL/GenBank/DDBJ whole genome shotgun (WGS) entry which is preliminary data.</text>
</comment>
<dbReference type="Proteomes" id="UP000237347">
    <property type="component" value="Unassembled WGS sequence"/>
</dbReference>
<sequence length="99" mass="11224">MASIRFIDVGAYKKIKSGEIQVLPTVILNVRGNDVLFKNGKLHPFDTIVFCTRFKSGEWSRSVDIVISTLKDLIFVHSSTILDEVHTRKSTGRVEFLKD</sequence>
<organism evidence="1 2">
    <name type="scientific">Quercus suber</name>
    <name type="common">Cork oak</name>
    <dbReference type="NCBI Taxonomy" id="58331"/>
    <lineage>
        <taxon>Eukaryota</taxon>
        <taxon>Viridiplantae</taxon>
        <taxon>Streptophyta</taxon>
        <taxon>Embryophyta</taxon>
        <taxon>Tracheophyta</taxon>
        <taxon>Spermatophyta</taxon>
        <taxon>Magnoliopsida</taxon>
        <taxon>eudicotyledons</taxon>
        <taxon>Gunneridae</taxon>
        <taxon>Pentapetalae</taxon>
        <taxon>rosids</taxon>
        <taxon>fabids</taxon>
        <taxon>Fagales</taxon>
        <taxon>Fagaceae</taxon>
        <taxon>Quercus</taxon>
    </lineage>
</organism>
<accession>A0AAW0JM11</accession>
<dbReference type="AlphaFoldDB" id="A0AAW0JM11"/>
<keyword evidence="1" id="KW-0503">Monooxygenase</keyword>
<dbReference type="EMBL" id="PKMF04000511">
    <property type="protein sequence ID" value="KAK7828078.1"/>
    <property type="molecule type" value="Genomic_DNA"/>
</dbReference>
<keyword evidence="1" id="KW-0560">Oxidoreductase</keyword>
<dbReference type="GO" id="GO:0004497">
    <property type="term" value="F:monooxygenase activity"/>
    <property type="evidence" value="ECO:0007669"/>
    <property type="project" value="UniProtKB-KW"/>
</dbReference>